<comment type="caution">
    <text evidence="2">The sequence shown here is derived from an EMBL/GenBank/DDBJ whole genome shotgun (WGS) entry which is preliminary data.</text>
</comment>
<accession>A0AAP0NHP4</accession>
<evidence type="ECO:0000313" key="2">
    <source>
        <dbReference type="EMBL" id="KAK9271204.1"/>
    </source>
</evidence>
<feature type="region of interest" description="Disordered" evidence="1">
    <location>
        <begin position="1"/>
        <end position="85"/>
    </location>
</feature>
<sequence>MDEFGTLTESFGIKPQGKSAPMAASRRPTNPNTTGTPNFGFVSGVDAAKQHRNSNSGGGSFLGDPDVLFRSSGNQKTQNYGNSDGFGDIFGGPIKNSKQSNGPSFDYDSIFNNFSDSSTKSSLSVHDKLVYDDDDDIFGVSALKSSAPAKNNNVFGSFASSSNQTAPIDDLLGNFGRMQSESNILGRNGSGNVEENVNGFDDLIPGFGGSSPPKNGVNLETSGSQQSSVHSR</sequence>
<reference evidence="2 3" key="1">
    <citation type="journal article" date="2024" name="Plant J.">
        <title>Genome sequences and population genomics reveal climatic adaptation and genomic divergence between two closely related sweetgum species.</title>
        <authorList>
            <person name="Xu W.Q."/>
            <person name="Ren C.Q."/>
            <person name="Zhang X.Y."/>
            <person name="Comes H.P."/>
            <person name="Liu X.H."/>
            <person name="Li Y.G."/>
            <person name="Kettle C.J."/>
            <person name="Jalonen R."/>
            <person name="Gaisberger H."/>
            <person name="Ma Y.Z."/>
            <person name="Qiu Y.X."/>
        </authorList>
    </citation>
    <scope>NUCLEOTIDE SEQUENCE [LARGE SCALE GENOMIC DNA]</scope>
    <source>
        <strain evidence="2">Hangzhou</strain>
    </source>
</reference>
<name>A0AAP0NHP4_LIQFO</name>
<dbReference type="AlphaFoldDB" id="A0AAP0NHP4"/>
<evidence type="ECO:0000313" key="3">
    <source>
        <dbReference type="Proteomes" id="UP001415857"/>
    </source>
</evidence>
<evidence type="ECO:0000256" key="1">
    <source>
        <dbReference type="SAM" id="MobiDB-lite"/>
    </source>
</evidence>
<gene>
    <name evidence="2" type="ORF">L1049_026794</name>
</gene>
<dbReference type="EMBL" id="JBBPBK010000014">
    <property type="protein sequence ID" value="KAK9271204.1"/>
    <property type="molecule type" value="Genomic_DNA"/>
</dbReference>
<feature type="compositionally biased region" description="Low complexity" evidence="1">
    <location>
        <begin position="28"/>
        <end position="41"/>
    </location>
</feature>
<feature type="region of interest" description="Disordered" evidence="1">
    <location>
        <begin position="199"/>
        <end position="232"/>
    </location>
</feature>
<protein>
    <submittedName>
        <fullName evidence="2">Uncharacterized protein</fullName>
    </submittedName>
</protein>
<feature type="compositionally biased region" description="Polar residues" evidence="1">
    <location>
        <begin position="218"/>
        <end position="232"/>
    </location>
</feature>
<organism evidence="2 3">
    <name type="scientific">Liquidambar formosana</name>
    <name type="common">Formosan gum</name>
    <dbReference type="NCBI Taxonomy" id="63359"/>
    <lineage>
        <taxon>Eukaryota</taxon>
        <taxon>Viridiplantae</taxon>
        <taxon>Streptophyta</taxon>
        <taxon>Embryophyta</taxon>
        <taxon>Tracheophyta</taxon>
        <taxon>Spermatophyta</taxon>
        <taxon>Magnoliopsida</taxon>
        <taxon>eudicotyledons</taxon>
        <taxon>Gunneridae</taxon>
        <taxon>Pentapetalae</taxon>
        <taxon>Saxifragales</taxon>
        <taxon>Altingiaceae</taxon>
        <taxon>Liquidambar</taxon>
    </lineage>
</organism>
<keyword evidence="3" id="KW-1185">Reference proteome</keyword>
<dbReference type="Proteomes" id="UP001415857">
    <property type="component" value="Unassembled WGS sequence"/>
</dbReference>
<proteinExistence type="predicted"/>
<feature type="compositionally biased region" description="Polar residues" evidence="1">
    <location>
        <begin position="71"/>
        <end position="82"/>
    </location>
</feature>